<dbReference type="EMBL" id="ODYU01003698">
    <property type="protein sequence ID" value="SOQ42791.1"/>
    <property type="molecule type" value="Genomic_DNA"/>
</dbReference>
<sequence>MSFSPRYIGRMRQINAHSHDIASFYAFTLKCSFVAVFAANVLFLKGENTNVFSRFGQRERECQTPTDKKTPRSNSCPLSHSPGKPASHVKMAEGIGIKFETGVDYSLELNIGHFLSHATADELAEASMEINKSPVKQPTDVIQTTPVLPYEVVSYSQ</sequence>
<organism evidence="3">
    <name type="scientific">Spodoptera frugiperda</name>
    <name type="common">Fall armyworm</name>
    <dbReference type="NCBI Taxonomy" id="7108"/>
    <lineage>
        <taxon>Eukaryota</taxon>
        <taxon>Metazoa</taxon>
        <taxon>Ecdysozoa</taxon>
        <taxon>Arthropoda</taxon>
        <taxon>Hexapoda</taxon>
        <taxon>Insecta</taxon>
        <taxon>Pterygota</taxon>
        <taxon>Neoptera</taxon>
        <taxon>Endopterygota</taxon>
        <taxon>Lepidoptera</taxon>
        <taxon>Glossata</taxon>
        <taxon>Ditrysia</taxon>
        <taxon>Noctuoidea</taxon>
        <taxon>Noctuidae</taxon>
        <taxon>Amphipyrinae</taxon>
        <taxon>Spodoptera</taxon>
    </lineage>
</organism>
<keyword evidence="2" id="KW-0812">Transmembrane</keyword>
<keyword evidence="2" id="KW-0472">Membrane</keyword>
<name>A0A2H1VPM3_SPOFR</name>
<accession>A0A2H1VPM3</accession>
<protein>
    <submittedName>
        <fullName evidence="3">SFRICE_003332</fullName>
    </submittedName>
</protein>
<feature type="compositionally biased region" description="Basic and acidic residues" evidence="1">
    <location>
        <begin position="61"/>
        <end position="70"/>
    </location>
</feature>
<keyword evidence="2" id="KW-1133">Transmembrane helix</keyword>
<feature type="region of interest" description="Disordered" evidence="1">
    <location>
        <begin position="61"/>
        <end position="87"/>
    </location>
</feature>
<feature type="transmembrane region" description="Helical" evidence="2">
    <location>
        <begin position="21"/>
        <end position="44"/>
    </location>
</feature>
<evidence type="ECO:0000313" key="3">
    <source>
        <dbReference type="EMBL" id="SOQ42791.1"/>
    </source>
</evidence>
<gene>
    <name evidence="3" type="ORF">SFRICE_003332</name>
</gene>
<dbReference type="AlphaFoldDB" id="A0A2H1VPM3"/>
<evidence type="ECO:0000256" key="2">
    <source>
        <dbReference type="SAM" id="Phobius"/>
    </source>
</evidence>
<proteinExistence type="predicted"/>
<reference evidence="3" key="1">
    <citation type="submission" date="2016-07" db="EMBL/GenBank/DDBJ databases">
        <authorList>
            <person name="Bretaudeau A."/>
        </authorList>
    </citation>
    <scope>NUCLEOTIDE SEQUENCE</scope>
    <source>
        <strain evidence="3">Rice</strain>
        <tissue evidence="3">Whole body</tissue>
    </source>
</reference>
<evidence type="ECO:0000256" key="1">
    <source>
        <dbReference type="SAM" id="MobiDB-lite"/>
    </source>
</evidence>